<proteinExistence type="predicted"/>
<evidence type="ECO:0000313" key="3">
    <source>
        <dbReference type="Proteomes" id="UP000233293"/>
    </source>
</evidence>
<evidence type="ECO:0000313" key="2">
    <source>
        <dbReference type="EMBL" id="PKU21678.1"/>
    </source>
</evidence>
<evidence type="ECO:0000259" key="1">
    <source>
        <dbReference type="Pfam" id="PF13454"/>
    </source>
</evidence>
<dbReference type="PANTHER" id="PTHR40254">
    <property type="entry name" value="BLR0577 PROTEIN"/>
    <property type="match status" value="1"/>
</dbReference>
<accession>A0A2N3PMP9</accession>
<dbReference type="OrthoDB" id="101972at2"/>
<gene>
    <name evidence="2" type="ORF">CWS72_25480</name>
</gene>
<keyword evidence="3" id="KW-1185">Reference proteome</keyword>
<protein>
    <submittedName>
        <fullName evidence="2">FAD-dependent oxidoreductase</fullName>
    </submittedName>
</protein>
<dbReference type="RefSeq" id="WP_101253479.1">
    <property type="nucleotide sequence ID" value="NZ_PIUM01000047.1"/>
</dbReference>
<name>A0A2N3PMP9_9PROT</name>
<sequence length="472" mass="51677">MPPPYPSFGIIGAGFSGSLLAVHLLRRLPCRIHLIERRPAFGQGLAYSTSDPGHLLNVRTSRMSAFEDDPDHFRRWLSRCDPEDGDPKAFVPRAVYGQYLQGILKEQLRRKRGYLSLNLIPDEAVGLTFGPSSASIALAGGRSLNVDAVVLAVGNFPPEASGALAGLRTSARYVADSWNRPRLDAIPPSESILVIGTGLSMIDCVLCLSRRGHQGPVLALSRHGLLPLRHADVGEPLPWTEDIAPPVRLSHLLRQVRRRAAESDWHALLDGMRPYLQQWWGCMSSEERRRFLRHLRPWWGVHRHRLAPQVDDWLAGMRDEGRLSIAAGQIVAAEERADGIEVVYRPRGGEQTRSVTVGTVINCSGPATDVARVSQPLLKTLLNDGLVRPDELRLGFDVAEDLRLLAADGRPNQRLFALGPVTRGRFWEVTAVPDIRRQAEELAAHLAACGFGAAGGATAVPPIFTSIASTAS</sequence>
<organism evidence="2 3">
    <name type="scientific">Telmatospirillum siberiense</name>
    <dbReference type="NCBI Taxonomy" id="382514"/>
    <lineage>
        <taxon>Bacteria</taxon>
        <taxon>Pseudomonadati</taxon>
        <taxon>Pseudomonadota</taxon>
        <taxon>Alphaproteobacteria</taxon>
        <taxon>Rhodospirillales</taxon>
        <taxon>Rhodospirillaceae</taxon>
        <taxon>Telmatospirillum</taxon>
    </lineage>
</organism>
<reference evidence="3" key="1">
    <citation type="submission" date="2017-12" db="EMBL/GenBank/DDBJ databases">
        <title>Draft genome sequence of Telmatospirillum siberiense 26-4b1T, an acidotolerant peatland alphaproteobacterium potentially involved in sulfur cycling.</title>
        <authorList>
            <person name="Hausmann B."/>
            <person name="Pjevac P."/>
            <person name="Schreck K."/>
            <person name="Herbold C.W."/>
            <person name="Daims H."/>
            <person name="Wagner M."/>
            <person name="Pester M."/>
            <person name="Loy A."/>
        </authorList>
    </citation>
    <scope>NUCLEOTIDE SEQUENCE [LARGE SCALE GENOMIC DNA]</scope>
    <source>
        <strain evidence="3">26-4b1</strain>
    </source>
</reference>
<dbReference type="Gene3D" id="3.50.50.60">
    <property type="entry name" value="FAD/NAD(P)-binding domain"/>
    <property type="match status" value="1"/>
</dbReference>
<dbReference type="InterPro" id="IPR052189">
    <property type="entry name" value="L-asp_N-monooxygenase_NS-form"/>
</dbReference>
<dbReference type="Proteomes" id="UP000233293">
    <property type="component" value="Unassembled WGS sequence"/>
</dbReference>
<dbReference type="PANTHER" id="PTHR40254:SF1">
    <property type="entry name" value="BLR0577 PROTEIN"/>
    <property type="match status" value="1"/>
</dbReference>
<dbReference type="AlphaFoldDB" id="A0A2N3PMP9"/>
<feature type="domain" description="FAD-dependent urate hydroxylase HpyO/Asp monooxygenase CreE-like FAD/NAD(P)-binding" evidence="1">
    <location>
        <begin position="10"/>
        <end position="155"/>
    </location>
</feature>
<dbReference type="Pfam" id="PF13454">
    <property type="entry name" value="NAD_binding_9"/>
    <property type="match status" value="1"/>
</dbReference>
<dbReference type="InterPro" id="IPR036188">
    <property type="entry name" value="FAD/NAD-bd_sf"/>
</dbReference>
<dbReference type="SUPFAM" id="SSF51905">
    <property type="entry name" value="FAD/NAD(P)-binding domain"/>
    <property type="match status" value="2"/>
</dbReference>
<dbReference type="EMBL" id="PIUM01000047">
    <property type="protein sequence ID" value="PKU21678.1"/>
    <property type="molecule type" value="Genomic_DNA"/>
</dbReference>
<dbReference type="InterPro" id="IPR038732">
    <property type="entry name" value="HpyO/CreE_NAD-binding"/>
</dbReference>
<comment type="caution">
    <text evidence="2">The sequence shown here is derived from an EMBL/GenBank/DDBJ whole genome shotgun (WGS) entry which is preliminary data.</text>
</comment>